<sequence>MRQMVLFGTLGTLNGDGFYGKKSRIRMGRRVGINACCSIWSKFWSINFSPKAKLLGWKACSNSLPTRSNLRRRNIVVDPACPGCNMDTEDTMHIFFMCSWVRRVWQVWDQDIKRVAKDSEDLRKNIILSWASPNKCEPYSALSILSLNYSSRDRPNTLGLVDSLKYSDSQAEQIKYFLIFLIS</sequence>
<dbReference type="EMBL" id="CM044704">
    <property type="protein sequence ID" value="KAI5668966.1"/>
    <property type="molecule type" value="Genomic_DNA"/>
</dbReference>
<accession>A0ACC0B8I8</accession>
<dbReference type="Proteomes" id="UP001060085">
    <property type="component" value="Linkage Group LG04"/>
</dbReference>
<evidence type="ECO:0000313" key="1">
    <source>
        <dbReference type="EMBL" id="KAI5668966.1"/>
    </source>
</evidence>
<reference evidence="2" key="1">
    <citation type="journal article" date="2023" name="Nat. Plants">
        <title>Single-cell RNA sequencing provides a high-resolution roadmap for understanding the multicellular compartmentation of specialized metabolism.</title>
        <authorList>
            <person name="Sun S."/>
            <person name="Shen X."/>
            <person name="Li Y."/>
            <person name="Li Y."/>
            <person name="Wang S."/>
            <person name="Li R."/>
            <person name="Zhang H."/>
            <person name="Shen G."/>
            <person name="Guo B."/>
            <person name="Wei J."/>
            <person name="Xu J."/>
            <person name="St-Pierre B."/>
            <person name="Chen S."/>
            <person name="Sun C."/>
        </authorList>
    </citation>
    <scope>NUCLEOTIDE SEQUENCE [LARGE SCALE GENOMIC DNA]</scope>
</reference>
<proteinExistence type="predicted"/>
<gene>
    <name evidence="1" type="ORF">M9H77_18819</name>
</gene>
<comment type="caution">
    <text evidence="1">The sequence shown here is derived from an EMBL/GenBank/DDBJ whole genome shotgun (WGS) entry which is preliminary data.</text>
</comment>
<evidence type="ECO:0000313" key="2">
    <source>
        <dbReference type="Proteomes" id="UP001060085"/>
    </source>
</evidence>
<keyword evidence="2" id="KW-1185">Reference proteome</keyword>
<name>A0ACC0B8I8_CATRO</name>
<organism evidence="1 2">
    <name type="scientific">Catharanthus roseus</name>
    <name type="common">Madagascar periwinkle</name>
    <name type="synonym">Vinca rosea</name>
    <dbReference type="NCBI Taxonomy" id="4058"/>
    <lineage>
        <taxon>Eukaryota</taxon>
        <taxon>Viridiplantae</taxon>
        <taxon>Streptophyta</taxon>
        <taxon>Embryophyta</taxon>
        <taxon>Tracheophyta</taxon>
        <taxon>Spermatophyta</taxon>
        <taxon>Magnoliopsida</taxon>
        <taxon>eudicotyledons</taxon>
        <taxon>Gunneridae</taxon>
        <taxon>Pentapetalae</taxon>
        <taxon>asterids</taxon>
        <taxon>lamiids</taxon>
        <taxon>Gentianales</taxon>
        <taxon>Apocynaceae</taxon>
        <taxon>Rauvolfioideae</taxon>
        <taxon>Vinceae</taxon>
        <taxon>Catharanthinae</taxon>
        <taxon>Catharanthus</taxon>
    </lineage>
</organism>
<protein>
    <submittedName>
        <fullName evidence="1">Uncharacterized protein</fullName>
    </submittedName>
</protein>